<proteinExistence type="predicted"/>
<dbReference type="EMBL" id="PP034390">
    <property type="protein sequence ID" value="WRW34639.1"/>
    <property type="molecule type" value="Genomic_DNA"/>
</dbReference>
<dbReference type="Proteomes" id="UP001432109">
    <property type="component" value="Segment"/>
</dbReference>
<evidence type="ECO:0000313" key="2">
    <source>
        <dbReference type="Proteomes" id="UP001432109"/>
    </source>
</evidence>
<evidence type="ECO:0000313" key="1">
    <source>
        <dbReference type="EMBL" id="WRW34639.1"/>
    </source>
</evidence>
<name>A0AAX4J6X2_9CAUD</name>
<sequence>MIKKAIKKPVEIEYIQYTGDNEKELIEWSKGRVNLSYDDEFNTVFGVATLEGFLEVDKDDYVVKGVNGEFYPVKPDIFEKTYDINNDKQYLWLLENTNVINHYDKNKNVVKTTRNNQYVFSSLDLKLVNYAKDMLNTSKLEITGYPILTNIPKEVKYNYECIVTFRKNKDDKIFVYTVSDVNVNPILVDEKEEKNSTVRTKLLTSNDKEVIASFIILSSDNPYEDTSSIVDNLIDNINKDLKEGKEPSKFLDNMYLEERE</sequence>
<gene>
    <name evidence="1" type="ORF">CF5_0025</name>
</gene>
<accession>A0AAX4J6X2</accession>
<protein>
    <submittedName>
        <fullName evidence="1">Uncharacterized protein</fullName>
    </submittedName>
</protein>
<reference evidence="1" key="1">
    <citation type="submission" date="2023-12" db="EMBL/GenBank/DDBJ databases">
        <title>Isolation and Characterisation of Novel Lytic Bacteriophages for therapeutic applications in Prosthetic Joint Infections.</title>
        <authorList>
            <person name="Burton N."/>
            <person name="Melo L.D.R."/>
            <person name="Pearce B."/>
            <person name="Tadesse M.D."/>
            <person name="Vryonis E."/>
            <person name="Sagona A."/>
        </authorList>
    </citation>
    <scope>NUCLEOTIDE SEQUENCE</scope>
</reference>
<organism evidence="1 2">
    <name type="scientific">Staphylococcus phage CF5</name>
    <dbReference type="NCBI Taxonomy" id="3113739"/>
    <lineage>
        <taxon>Viruses</taxon>
        <taxon>Duplodnaviria</taxon>
        <taxon>Heunggongvirae</taxon>
        <taxon>Uroviricota</taxon>
        <taxon>Caudoviricetes</taxon>
        <taxon>Herelleviridae</taxon>
        <taxon>Twortvirinae</taxon>
        <taxon>Silviavirus</taxon>
    </lineage>
</organism>